<name>A0A9K3KIR5_9STRA</name>
<reference evidence="1" key="2">
    <citation type="submission" date="2021-04" db="EMBL/GenBank/DDBJ databases">
        <authorList>
            <person name="Podell S."/>
        </authorList>
    </citation>
    <scope>NUCLEOTIDE SEQUENCE</scope>
    <source>
        <strain evidence="1">Hildebrandi</strain>
    </source>
</reference>
<dbReference type="AlphaFoldDB" id="A0A9K3KIR5"/>
<dbReference type="OrthoDB" id="44386at2759"/>
<proteinExistence type="predicted"/>
<reference evidence="1" key="1">
    <citation type="journal article" date="2021" name="Sci. Rep.">
        <title>Diploid genomic architecture of Nitzschia inconspicua, an elite biomass production diatom.</title>
        <authorList>
            <person name="Oliver A."/>
            <person name="Podell S."/>
            <person name="Pinowska A."/>
            <person name="Traller J.C."/>
            <person name="Smith S.R."/>
            <person name="McClure R."/>
            <person name="Beliaev A."/>
            <person name="Bohutskyi P."/>
            <person name="Hill E.A."/>
            <person name="Rabines A."/>
            <person name="Zheng H."/>
            <person name="Allen L.Z."/>
            <person name="Kuo A."/>
            <person name="Grigoriev I.V."/>
            <person name="Allen A.E."/>
            <person name="Hazlebeck D."/>
            <person name="Allen E.E."/>
        </authorList>
    </citation>
    <scope>NUCLEOTIDE SEQUENCE</scope>
    <source>
        <strain evidence="1">Hildebrandi</strain>
    </source>
</reference>
<dbReference type="EMBL" id="JAGRRH010000023">
    <property type="protein sequence ID" value="KAG7344465.1"/>
    <property type="molecule type" value="Genomic_DNA"/>
</dbReference>
<sequence>MLGGGSMVGRSDPNSSGHSAFQLHNYFADSNTTRYKYLTYGYPDWQAMVKPLEELSADIGLLVRCVYIQTDGPVEEGADYTEKQDFQRVQGGLDTKHPVFPIYFNDEDYRRRGLCSTTRET</sequence>
<dbReference type="Proteomes" id="UP000693970">
    <property type="component" value="Unassembled WGS sequence"/>
</dbReference>
<keyword evidence="2" id="KW-1185">Reference proteome</keyword>
<evidence type="ECO:0000313" key="2">
    <source>
        <dbReference type="Proteomes" id="UP000693970"/>
    </source>
</evidence>
<accession>A0A9K3KIR5</accession>
<protein>
    <submittedName>
        <fullName evidence="1">Uncharacterized protein</fullName>
    </submittedName>
</protein>
<organism evidence="1 2">
    <name type="scientific">Nitzschia inconspicua</name>
    <dbReference type="NCBI Taxonomy" id="303405"/>
    <lineage>
        <taxon>Eukaryota</taxon>
        <taxon>Sar</taxon>
        <taxon>Stramenopiles</taxon>
        <taxon>Ochrophyta</taxon>
        <taxon>Bacillariophyta</taxon>
        <taxon>Bacillariophyceae</taxon>
        <taxon>Bacillariophycidae</taxon>
        <taxon>Bacillariales</taxon>
        <taxon>Bacillariaceae</taxon>
        <taxon>Nitzschia</taxon>
    </lineage>
</organism>
<comment type="caution">
    <text evidence="1">The sequence shown here is derived from an EMBL/GenBank/DDBJ whole genome shotgun (WGS) entry which is preliminary data.</text>
</comment>
<evidence type="ECO:0000313" key="1">
    <source>
        <dbReference type="EMBL" id="KAG7344465.1"/>
    </source>
</evidence>
<gene>
    <name evidence="1" type="ORF">IV203_022473</name>
</gene>